<protein>
    <submittedName>
        <fullName evidence="2">Methyltransferase FkbM domain-containing protein</fullName>
    </submittedName>
</protein>
<dbReference type="AlphaFoldDB" id="A0A914PXL4"/>
<organism evidence="1 2">
    <name type="scientific">Panagrolaimus davidi</name>
    <dbReference type="NCBI Taxonomy" id="227884"/>
    <lineage>
        <taxon>Eukaryota</taxon>
        <taxon>Metazoa</taxon>
        <taxon>Ecdysozoa</taxon>
        <taxon>Nematoda</taxon>
        <taxon>Chromadorea</taxon>
        <taxon>Rhabditida</taxon>
        <taxon>Tylenchina</taxon>
        <taxon>Panagrolaimomorpha</taxon>
        <taxon>Panagrolaimoidea</taxon>
        <taxon>Panagrolaimidae</taxon>
        <taxon>Panagrolaimus</taxon>
    </lineage>
</organism>
<evidence type="ECO:0000313" key="1">
    <source>
        <dbReference type="Proteomes" id="UP000887578"/>
    </source>
</evidence>
<accession>A0A914PXL4</accession>
<dbReference type="PANTHER" id="PTHR22989:SF10">
    <property type="entry name" value="METHYLTRANSFERASE FKBM DOMAIN-CONTAINING PROTEIN"/>
    <property type="match status" value="1"/>
</dbReference>
<dbReference type="Proteomes" id="UP000887578">
    <property type="component" value="Unplaced"/>
</dbReference>
<reference evidence="2" key="1">
    <citation type="submission" date="2022-11" db="UniProtKB">
        <authorList>
            <consortium name="WormBaseParasite"/>
        </authorList>
    </citation>
    <scope>IDENTIFICATION</scope>
</reference>
<keyword evidence="1" id="KW-1185">Reference proteome</keyword>
<dbReference type="PANTHER" id="PTHR22989">
    <property type="entry name" value="UNCHARACTERIZED DUF13 C.ELEGANS"/>
    <property type="match status" value="1"/>
</dbReference>
<sequence length="162" mass="18246">MYKCNKDLLNVLKIEEFPNLDETKKGILPKYLNSNCTVITLGIGNDTLAEKAISKKLSQCKFLGVDPDAEFSGNLYKTDLKGIYVQGVIGVNDKTKAGKNAYIINGSTKATVLKDSKEEPSYPNFSFQKFISTYFPHKTLDYLLMDIEEDEWDIMKDLIGNL</sequence>
<evidence type="ECO:0000313" key="2">
    <source>
        <dbReference type="WBParaSite" id="PDA_v2.g19595.t1"/>
    </source>
</evidence>
<name>A0A914PXL4_9BILA</name>
<proteinExistence type="predicted"/>
<dbReference type="WBParaSite" id="PDA_v2.g19595.t1">
    <property type="protein sequence ID" value="PDA_v2.g19595.t1"/>
    <property type="gene ID" value="PDA_v2.g19595"/>
</dbReference>